<dbReference type="AlphaFoldDB" id="A0A0F7ZUU8"/>
<proteinExistence type="predicted"/>
<keyword evidence="2" id="KW-1185">Reference proteome</keyword>
<protein>
    <submittedName>
        <fullName evidence="1">Uncharacterized protein</fullName>
    </submittedName>
</protein>
<reference evidence="1 2" key="1">
    <citation type="journal article" date="2014" name="Genome Biol. Evol.">
        <title>Comparative genomics and transcriptomics analyses reveal divergent lifestyle features of nematode endoparasitic fungus Hirsutella minnesotensis.</title>
        <authorList>
            <person name="Lai Y."/>
            <person name="Liu K."/>
            <person name="Zhang X."/>
            <person name="Zhang X."/>
            <person name="Li K."/>
            <person name="Wang N."/>
            <person name="Shu C."/>
            <person name="Wu Y."/>
            <person name="Wang C."/>
            <person name="Bushley K.E."/>
            <person name="Xiang M."/>
            <person name="Liu X."/>
        </authorList>
    </citation>
    <scope>NUCLEOTIDE SEQUENCE [LARGE SCALE GENOMIC DNA]</scope>
    <source>
        <strain evidence="1 2">3608</strain>
    </source>
</reference>
<dbReference type="Proteomes" id="UP000054481">
    <property type="component" value="Unassembled WGS sequence"/>
</dbReference>
<gene>
    <name evidence="1" type="ORF">HIM_05184</name>
</gene>
<dbReference type="EMBL" id="KQ030517">
    <property type="protein sequence ID" value="KJZ75488.1"/>
    <property type="molecule type" value="Genomic_DNA"/>
</dbReference>
<name>A0A0F7ZUU8_9HYPO</name>
<sequence length="162" mass="18229">MDQNPVSKDITMATGLDEKAPQPIFKLFRTSCHCSSGPRWSTFAGTNEATEADEWITDSITINCLAIHHIFTGLLRKYKDFDLEFKEWTFALDDDTRVAAQNLIDLAHPLTKQAVKEIAEIHRTGKVDFASIWSIFPAWPLVKATSFGHDVVCRVLLIRPPG</sequence>
<organism evidence="1 2">
    <name type="scientific">Hirsutella minnesotensis 3608</name>
    <dbReference type="NCBI Taxonomy" id="1043627"/>
    <lineage>
        <taxon>Eukaryota</taxon>
        <taxon>Fungi</taxon>
        <taxon>Dikarya</taxon>
        <taxon>Ascomycota</taxon>
        <taxon>Pezizomycotina</taxon>
        <taxon>Sordariomycetes</taxon>
        <taxon>Hypocreomycetidae</taxon>
        <taxon>Hypocreales</taxon>
        <taxon>Ophiocordycipitaceae</taxon>
        <taxon>Hirsutella</taxon>
    </lineage>
</organism>
<accession>A0A0F7ZUU8</accession>
<evidence type="ECO:0000313" key="1">
    <source>
        <dbReference type="EMBL" id="KJZ75488.1"/>
    </source>
</evidence>
<evidence type="ECO:0000313" key="2">
    <source>
        <dbReference type="Proteomes" id="UP000054481"/>
    </source>
</evidence>